<dbReference type="EMBL" id="ANOF01000107">
    <property type="protein sequence ID" value="EMI26072.1"/>
    <property type="molecule type" value="Genomic_DNA"/>
</dbReference>
<gene>
    <name evidence="1" type="ORF">RESH_03409</name>
</gene>
<comment type="caution">
    <text evidence="1">The sequence shown here is derived from an EMBL/GenBank/DDBJ whole genome shotgun (WGS) entry which is preliminary data.</text>
</comment>
<dbReference type="PATRIC" id="fig|1263868.3.peg.3676"/>
<organism evidence="1 2">
    <name type="scientific">Rhodopirellula europaea SH398</name>
    <dbReference type="NCBI Taxonomy" id="1263868"/>
    <lineage>
        <taxon>Bacteria</taxon>
        <taxon>Pseudomonadati</taxon>
        <taxon>Planctomycetota</taxon>
        <taxon>Planctomycetia</taxon>
        <taxon>Pirellulales</taxon>
        <taxon>Pirellulaceae</taxon>
        <taxon>Rhodopirellula</taxon>
    </lineage>
</organism>
<dbReference type="STRING" id="1263868.RESH_03409"/>
<accession>M5SEF2</accession>
<dbReference type="Proteomes" id="UP000011996">
    <property type="component" value="Unassembled WGS sequence"/>
</dbReference>
<name>M5SEF2_9BACT</name>
<proteinExistence type="predicted"/>
<dbReference type="AlphaFoldDB" id="M5SEF2"/>
<evidence type="ECO:0000313" key="2">
    <source>
        <dbReference type="Proteomes" id="UP000011996"/>
    </source>
</evidence>
<sequence>MTLPIQWIHFQFAERPASPGPYVGYSFEPKSTTTNRKRRDIFLGFEPMTSVFRRQISMWYPMDTFH</sequence>
<reference evidence="1 2" key="1">
    <citation type="journal article" date="2013" name="Mar. Genomics">
        <title>Expression of sulfatases in Rhodopirellula baltica and the diversity of sulfatases in the genus Rhodopirellula.</title>
        <authorList>
            <person name="Wegner C.E."/>
            <person name="Richter-Heitmann T."/>
            <person name="Klindworth A."/>
            <person name="Klockow C."/>
            <person name="Richter M."/>
            <person name="Achstetter T."/>
            <person name="Glockner F.O."/>
            <person name="Harder J."/>
        </authorList>
    </citation>
    <scope>NUCLEOTIDE SEQUENCE [LARGE SCALE GENOMIC DNA]</scope>
    <source>
        <strain evidence="1 2">SH398</strain>
    </source>
</reference>
<evidence type="ECO:0000313" key="1">
    <source>
        <dbReference type="EMBL" id="EMI26072.1"/>
    </source>
</evidence>
<protein>
    <submittedName>
        <fullName evidence="1">Uncharacterized protein</fullName>
    </submittedName>
</protein>